<feature type="compositionally biased region" description="Basic and acidic residues" evidence="1">
    <location>
        <begin position="390"/>
        <end position="406"/>
    </location>
</feature>
<feature type="region of interest" description="Disordered" evidence="1">
    <location>
        <begin position="1"/>
        <end position="21"/>
    </location>
</feature>
<sequence>MKEATETVEKKRKRTDNIDEPKEASKLKKKIEFENDDEYEKYLLNNFKKNDEKEYVFSEFVKIFYNEIKKYKTVDEMANEIKKLAFQNISRNLEIICNNECTSSFFIEKFRVKYINEQNILNIKSSQNNFKEFMILYNNNNHFNDFGLEINTNIESKSEEQNEHIEEQENENKEKKNKDEISNILTKDNFYKTHIWKEKIKCKIENINDNNILTKIVNYLTSISLHFDHIPIKLTKFDIIKKLNDLNYDIMNINIWDTYNIKETRSSDFFRKANVYFKNQNKTNEILNLIRENPSSIEVNGYFLNDIRRNNYNYLDLRICPPICSHIERIKIDYENAKKLIRKLDKSCEINLYLLENLKQDRFLFEKLKKRKILNNNYVNENNEMNIEEKNEKTEIEINDNDKNRENNNSTNIENSLDDKKVNLLNNNDSDESPIIQIVEENKDMDITKKLDILILYLRFVHNFCYYSARKYNTYDEMVRECGYFYLRVNLDKSFFSNLIPIFYENYNIKKLECYVNESILEEFSNSKSEIEEKNLSSFNSKKMHDNLNYLRNENSKEEKSDNNILQNMKKKFNDELVSDYQLKWLINFDEEINDALKANYNQNIDIEKTKEFFSILKKNYILKTNNNQNEIRCAKCKKLFHNIKDVPNHIFTKHNQIKMKLITETEVEIMKRVFFESPHSFHFFYMMERKFNSNSRNYLNKNFYKRNKNYKNENFHLIPNNAKNDYKDFDEPNLPVFENLKHDAKKKNDFYDDT</sequence>
<name>A0A1J1H8J7_PLARL</name>
<dbReference type="GeneID" id="39737363"/>
<feature type="domain" description="C2H2-type" evidence="2">
    <location>
        <begin position="634"/>
        <end position="655"/>
    </location>
</feature>
<dbReference type="InterPro" id="IPR013087">
    <property type="entry name" value="Znf_C2H2_type"/>
</dbReference>
<feature type="region of interest" description="Disordered" evidence="1">
    <location>
        <begin position="390"/>
        <end position="415"/>
    </location>
</feature>
<keyword evidence="4" id="KW-1185">Reference proteome</keyword>
<evidence type="ECO:0000313" key="3">
    <source>
        <dbReference type="EMBL" id="CRH01235.1"/>
    </source>
</evidence>
<dbReference type="InterPro" id="IPR025239">
    <property type="entry name" value="DUF4187"/>
</dbReference>
<dbReference type="GO" id="GO:0031053">
    <property type="term" value="P:primary miRNA processing"/>
    <property type="evidence" value="ECO:0007669"/>
    <property type="project" value="TreeGrafter"/>
</dbReference>
<dbReference type="PANTHER" id="PTHR13165:SF0">
    <property type="entry name" value="SERRATE RNA EFFECTOR MOLECULE HOMOLOG"/>
    <property type="match status" value="1"/>
</dbReference>
<organism evidence="3 4">
    <name type="scientific">Plasmodium relictum</name>
    <dbReference type="NCBI Taxonomy" id="85471"/>
    <lineage>
        <taxon>Eukaryota</taxon>
        <taxon>Sar</taxon>
        <taxon>Alveolata</taxon>
        <taxon>Apicomplexa</taxon>
        <taxon>Aconoidasida</taxon>
        <taxon>Haemosporida</taxon>
        <taxon>Plasmodiidae</taxon>
        <taxon>Plasmodium</taxon>
        <taxon>Plasmodium (Haemamoeba)</taxon>
    </lineage>
</organism>
<evidence type="ECO:0000256" key="1">
    <source>
        <dbReference type="SAM" id="MobiDB-lite"/>
    </source>
</evidence>
<dbReference type="Proteomes" id="UP000220158">
    <property type="component" value="Chromosome 12"/>
</dbReference>
<dbReference type="OrthoDB" id="342064at2759"/>
<dbReference type="GO" id="GO:0016604">
    <property type="term" value="C:nuclear body"/>
    <property type="evidence" value="ECO:0007669"/>
    <property type="project" value="TreeGrafter"/>
</dbReference>
<feature type="region of interest" description="Disordered" evidence="1">
    <location>
        <begin position="157"/>
        <end position="179"/>
    </location>
</feature>
<dbReference type="VEuPathDB" id="PlasmoDB:PRELSG_1211900"/>
<dbReference type="EMBL" id="LN835307">
    <property type="protein sequence ID" value="CRH01235.1"/>
    <property type="molecule type" value="Genomic_DNA"/>
</dbReference>
<reference evidence="3 4" key="1">
    <citation type="submission" date="2015-04" db="EMBL/GenBank/DDBJ databases">
        <authorList>
            <consortium name="Pathogen Informatics"/>
        </authorList>
    </citation>
    <scope>NUCLEOTIDE SEQUENCE [LARGE SCALE GENOMIC DNA]</scope>
    <source>
        <strain evidence="3 4">SGS1</strain>
    </source>
</reference>
<dbReference type="PANTHER" id="PTHR13165">
    <property type="entry name" value="ARSENITE-RESISTANCE PROTEIN 2"/>
    <property type="match status" value="1"/>
</dbReference>
<dbReference type="AlphaFoldDB" id="A0A1J1H8J7"/>
<proteinExistence type="predicted"/>
<gene>
    <name evidence="3" type="ORF">PRELSG_1211900</name>
</gene>
<dbReference type="PROSITE" id="PS00028">
    <property type="entry name" value="ZINC_FINGER_C2H2_1"/>
    <property type="match status" value="1"/>
</dbReference>
<dbReference type="SMART" id="SM01173">
    <property type="entry name" value="DUF4187"/>
    <property type="match status" value="1"/>
</dbReference>
<evidence type="ECO:0000313" key="4">
    <source>
        <dbReference type="Proteomes" id="UP000220158"/>
    </source>
</evidence>
<accession>A0A1J1H8J7</accession>
<protein>
    <recommendedName>
        <fullName evidence="2">C2H2-type domain-containing protein</fullName>
    </recommendedName>
</protein>
<evidence type="ECO:0000259" key="2">
    <source>
        <dbReference type="PROSITE" id="PS00028"/>
    </source>
</evidence>
<dbReference type="RefSeq" id="XP_028534236.1">
    <property type="nucleotide sequence ID" value="XM_028677893.1"/>
</dbReference>
<dbReference type="InterPro" id="IPR039727">
    <property type="entry name" value="SE/Ars2"/>
</dbReference>
<dbReference type="KEGG" id="prel:PRELSG_1211900"/>